<dbReference type="Gene3D" id="1.10.20.10">
    <property type="entry name" value="Histone, subunit A"/>
    <property type="match status" value="1"/>
</dbReference>
<evidence type="ECO:0008006" key="4">
    <source>
        <dbReference type="Google" id="ProtNLM"/>
    </source>
</evidence>
<feature type="region of interest" description="Disordered" evidence="1">
    <location>
        <begin position="282"/>
        <end position="310"/>
    </location>
</feature>
<name>A0A0L0VN34_9BASI</name>
<feature type="compositionally biased region" description="Low complexity" evidence="1">
    <location>
        <begin position="162"/>
        <end position="174"/>
    </location>
</feature>
<evidence type="ECO:0000313" key="3">
    <source>
        <dbReference type="Proteomes" id="UP000054564"/>
    </source>
</evidence>
<dbReference type="InterPro" id="IPR037818">
    <property type="entry name" value="TAF8"/>
</dbReference>
<gene>
    <name evidence="2" type="ORF">PSTG_06108</name>
</gene>
<feature type="region of interest" description="Disordered" evidence="1">
    <location>
        <begin position="527"/>
        <end position="566"/>
    </location>
</feature>
<dbReference type="STRING" id="1165861.A0A0L0VN34"/>
<dbReference type="AlphaFoldDB" id="A0A0L0VN34"/>
<dbReference type="EMBL" id="AJIL01000035">
    <property type="protein sequence ID" value="KNF00693.1"/>
    <property type="molecule type" value="Genomic_DNA"/>
</dbReference>
<feature type="compositionally biased region" description="Pro residues" evidence="1">
    <location>
        <begin position="207"/>
        <end position="217"/>
    </location>
</feature>
<sequence>MYKKNIAGSSSSSRPRLDIQEGLPARLLAIATLQILASSTQFTGVRPISLNTLSDVAAAYLGLLAKAARANADHSGRNQINARDISDLLEHLDGPGALSGLLNFSIASSNQNQNHQTIDKLDQLAKNLKEFNHSPSLQPTTTLSFLPLTDAEIIALDRAGESDCSPSTPSSSSSSEEEEGEPEPEPEENIPVIETTTPWRSIQDIPPYVPAHLPPFPGLERTISHPEPEPEPEPEQQPQEEEEIRPSPIIQQNPIPSSANQNNPYLVAIPFSKSQLYEAHGPSFLRPTHHHHHQTRSIDQQEESSTPNKKIKLRNESIEGFLETYGYMVEEKITNENREEEEGPKLMRRNPIRNQLISTDLTEPIESSIIGSIPISSIRSNRWSAGWIAHPPKTSTGKLVDLPELKPYGHSPLPVSVTMPVPIQFPPRPSFHQPNPRIPDLIPRLFERIQLDSHGHTFTLISRLTRLGPPSELGESGEPLPYKIKDYYQQLVPSSSSNTDQTGNTHPSNQANQPKYLEWGFLWPPHEGRDPLPTAPIPTISDFKEPPFPGMPKTTAQKLKIHNKDK</sequence>
<dbReference type="Proteomes" id="UP000054564">
    <property type="component" value="Unassembled WGS sequence"/>
</dbReference>
<feature type="region of interest" description="Disordered" evidence="1">
    <location>
        <begin position="159"/>
        <end position="244"/>
    </location>
</feature>
<evidence type="ECO:0000256" key="1">
    <source>
        <dbReference type="SAM" id="MobiDB-lite"/>
    </source>
</evidence>
<dbReference type="GO" id="GO:0046982">
    <property type="term" value="F:protein heterodimerization activity"/>
    <property type="evidence" value="ECO:0007669"/>
    <property type="project" value="InterPro"/>
</dbReference>
<dbReference type="PANTHER" id="PTHR46338:SF1">
    <property type="entry name" value="TRANSCRIPTION INITIATION FACTOR TFIID SUBUNIT 8"/>
    <property type="match status" value="1"/>
</dbReference>
<dbReference type="PANTHER" id="PTHR46338">
    <property type="entry name" value="TRANSCRIPTION INITIATION FACTOR TFIID SUBUNIT 8"/>
    <property type="match status" value="1"/>
</dbReference>
<feature type="compositionally biased region" description="Acidic residues" evidence="1">
    <location>
        <begin position="229"/>
        <end position="243"/>
    </location>
</feature>
<dbReference type="GO" id="GO:0005669">
    <property type="term" value="C:transcription factor TFIID complex"/>
    <property type="evidence" value="ECO:0007669"/>
    <property type="project" value="InterPro"/>
</dbReference>
<proteinExistence type="predicted"/>
<comment type="caution">
    <text evidence="2">The sequence shown here is derived from an EMBL/GenBank/DDBJ whole genome shotgun (WGS) entry which is preliminary data.</text>
</comment>
<feature type="region of interest" description="Disordered" evidence="1">
    <location>
        <begin position="493"/>
        <end position="514"/>
    </location>
</feature>
<accession>A0A0L0VN34</accession>
<dbReference type="CDD" id="cd00076">
    <property type="entry name" value="HFD_SF"/>
    <property type="match status" value="1"/>
</dbReference>
<feature type="compositionally biased region" description="Polar residues" evidence="1">
    <location>
        <begin position="493"/>
        <end position="513"/>
    </location>
</feature>
<dbReference type="OrthoDB" id="436852at2759"/>
<organism evidence="2 3">
    <name type="scientific">Puccinia striiformis f. sp. tritici PST-78</name>
    <dbReference type="NCBI Taxonomy" id="1165861"/>
    <lineage>
        <taxon>Eukaryota</taxon>
        <taxon>Fungi</taxon>
        <taxon>Dikarya</taxon>
        <taxon>Basidiomycota</taxon>
        <taxon>Pucciniomycotina</taxon>
        <taxon>Pucciniomycetes</taxon>
        <taxon>Pucciniales</taxon>
        <taxon>Pucciniaceae</taxon>
        <taxon>Puccinia</taxon>
    </lineage>
</organism>
<keyword evidence="3" id="KW-1185">Reference proteome</keyword>
<protein>
    <recommendedName>
        <fullName evidence="4">Bromodomain associated domain-containing protein</fullName>
    </recommendedName>
</protein>
<dbReference type="InterPro" id="IPR009072">
    <property type="entry name" value="Histone-fold"/>
</dbReference>
<reference evidence="3" key="1">
    <citation type="submission" date="2014-03" db="EMBL/GenBank/DDBJ databases">
        <title>The Genome Sequence of Puccinia striiformis f. sp. tritici PST-78.</title>
        <authorList>
            <consortium name="The Broad Institute Genome Sequencing Platform"/>
            <person name="Cuomo C."/>
            <person name="Hulbert S."/>
            <person name="Chen X."/>
            <person name="Walker B."/>
            <person name="Young S.K."/>
            <person name="Zeng Q."/>
            <person name="Gargeya S."/>
            <person name="Fitzgerald M."/>
            <person name="Haas B."/>
            <person name="Abouelleil A."/>
            <person name="Alvarado L."/>
            <person name="Arachchi H.M."/>
            <person name="Berlin A.M."/>
            <person name="Chapman S.B."/>
            <person name="Goldberg J."/>
            <person name="Griggs A."/>
            <person name="Gujja S."/>
            <person name="Hansen M."/>
            <person name="Howarth C."/>
            <person name="Imamovic A."/>
            <person name="Larimer J."/>
            <person name="McCowan C."/>
            <person name="Montmayeur A."/>
            <person name="Murphy C."/>
            <person name="Neiman D."/>
            <person name="Pearson M."/>
            <person name="Priest M."/>
            <person name="Roberts A."/>
            <person name="Saif S."/>
            <person name="Shea T."/>
            <person name="Sisk P."/>
            <person name="Sykes S."/>
            <person name="Wortman J."/>
            <person name="Nusbaum C."/>
            <person name="Birren B."/>
        </authorList>
    </citation>
    <scope>NUCLEOTIDE SEQUENCE [LARGE SCALE GENOMIC DNA]</scope>
    <source>
        <strain evidence="3">race PST-78</strain>
    </source>
</reference>
<feature type="compositionally biased region" description="Acidic residues" evidence="1">
    <location>
        <begin position="175"/>
        <end position="188"/>
    </location>
</feature>
<evidence type="ECO:0000313" key="2">
    <source>
        <dbReference type="EMBL" id="KNF00693.1"/>
    </source>
</evidence>